<dbReference type="Proteomes" id="UP000028990">
    <property type="component" value="Unassembled WGS sequence"/>
</dbReference>
<sequence length="118" mass="12692">MATYSTSHRPIKGTLKNQGSTTTSVGASAQPSGGSTQTVRRKKFQRWDESNIRATHRSSYGDYDLVKANEPGTPFVGVKVIGEVTARDVEAKEVMTLDMLAKKLAATVAFGTKGSKQN</sequence>
<feature type="compositionally biased region" description="Polar residues" evidence="3">
    <location>
        <begin position="15"/>
        <end position="38"/>
    </location>
</feature>
<dbReference type="AlphaFoldDB" id="A0A091CMU4"/>
<dbReference type="GO" id="GO:0004864">
    <property type="term" value="F:protein phosphatase inhibitor activity"/>
    <property type="evidence" value="ECO:0007669"/>
    <property type="project" value="UniProtKB-KW"/>
</dbReference>
<dbReference type="EMBL" id="KN125157">
    <property type="protein sequence ID" value="KFO19237.1"/>
    <property type="molecule type" value="Genomic_DNA"/>
</dbReference>
<dbReference type="Pfam" id="PF04979">
    <property type="entry name" value="IPP-2"/>
    <property type="match status" value="1"/>
</dbReference>
<name>A0A091CMU4_FUKDA</name>
<proteinExistence type="inferred from homology"/>
<gene>
    <name evidence="4" type="ORF">H920_19381</name>
</gene>
<reference evidence="4 5" key="1">
    <citation type="submission" date="2013-11" db="EMBL/GenBank/DDBJ databases">
        <title>The Damaraland mole rat (Fukomys damarensis) genome and evolution of African mole rats.</title>
        <authorList>
            <person name="Gladyshev V.N."/>
            <person name="Fang X."/>
        </authorList>
    </citation>
    <scope>NUCLEOTIDE SEQUENCE [LARGE SCALE GENOMIC DNA]</scope>
    <source>
        <tissue evidence="4">Liver</tissue>
    </source>
</reference>
<dbReference type="InterPro" id="IPR007062">
    <property type="entry name" value="PPI-2"/>
</dbReference>
<organism evidence="4 5">
    <name type="scientific">Fukomys damarensis</name>
    <name type="common">Damaraland mole rat</name>
    <name type="synonym">Cryptomys damarensis</name>
    <dbReference type="NCBI Taxonomy" id="885580"/>
    <lineage>
        <taxon>Eukaryota</taxon>
        <taxon>Metazoa</taxon>
        <taxon>Chordata</taxon>
        <taxon>Craniata</taxon>
        <taxon>Vertebrata</taxon>
        <taxon>Euteleostomi</taxon>
        <taxon>Mammalia</taxon>
        <taxon>Eutheria</taxon>
        <taxon>Euarchontoglires</taxon>
        <taxon>Glires</taxon>
        <taxon>Rodentia</taxon>
        <taxon>Hystricomorpha</taxon>
        <taxon>Bathyergidae</taxon>
        <taxon>Fukomys</taxon>
    </lineage>
</organism>
<dbReference type="GO" id="GO:0009966">
    <property type="term" value="P:regulation of signal transduction"/>
    <property type="evidence" value="ECO:0007669"/>
    <property type="project" value="InterPro"/>
</dbReference>
<evidence type="ECO:0000313" key="5">
    <source>
        <dbReference type="Proteomes" id="UP000028990"/>
    </source>
</evidence>
<comment type="similarity">
    <text evidence="1">Belongs to the protein phosphatase inhibitor 2 family.</text>
</comment>
<dbReference type="eggNOG" id="KOG4041">
    <property type="taxonomic scope" value="Eukaryota"/>
</dbReference>
<feature type="region of interest" description="Disordered" evidence="3">
    <location>
        <begin position="1"/>
        <end position="44"/>
    </location>
</feature>
<evidence type="ECO:0000256" key="2">
    <source>
        <dbReference type="ARBA" id="ARBA00023272"/>
    </source>
</evidence>
<evidence type="ECO:0000256" key="3">
    <source>
        <dbReference type="SAM" id="MobiDB-lite"/>
    </source>
</evidence>
<dbReference type="Gene3D" id="6.10.250.1050">
    <property type="match status" value="1"/>
</dbReference>
<keyword evidence="2" id="KW-0650">Protein phosphatase inhibitor</keyword>
<keyword evidence="5" id="KW-1185">Reference proteome</keyword>
<accession>A0A091CMU4</accession>
<evidence type="ECO:0000256" key="1">
    <source>
        <dbReference type="ARBA" id="ARBA00005472"/>
    </source>
</evidence>
<protein>
    <submittedName>
        <fullName evidence="4">Type-1 protein phosphatase inhibitor 4</fullName>
    </submittedName>
</protein>
<evidence type="ECO:0000313" key="4">
    <source>
        <dbReference type="EMBL" id="KFO19237.1"/>
    </source>
</evidence>